<dbReference type="EMBL" id="JAUEOZ010000001">
    <property type="protein sequence ID" value="MDN2480741.1"/>
    <property type="molecule type" value="Genomic_DNA"/>
</dbReference>
<keyword evidence="3" id="KW-1185">Reference proteome</keyword>
<reference evidence="2" key="1">
    <citation type="submission" date="2024-05" db="EMBL/GenBank/DDBJ databases">
        <title>Genome Sequences of Four Agar- Degrading Marine Bacteria.</title>
        <authorList>
            <person name="Phillips E.K."/>
            <person name="Shaffer J.C."/>
            <person name="Henson M.W."/>
            <person name="Temperton B."/>
            <person name="Thrash C.J."/>
            <person name="Martin M.O."/>
        </authorList>
    </citation>
    <scope>NUCLEOTIDE SEQUENCE</scope>
    <source>
        <strain evidence="2">EKP203</strain>
    </source>
</reference>
<dbReference type="Proteomes" id="UP001169719">
    <property type="component" value="Unassembled WGS sequence"/>
</dbReference>
<proteinExistence type="predicted"/>
<accession>A0ABT7XYA1</accession>
<dbReference type="InterPro" id="IPR032710">
    <property type="entry name" value="NTF2-like_dom_sf"/>
</dbReference>
<dbReference type="Gene3D" id="3.10.450.50">
    <property type="match status" value="1"/>
</dbReference>
<protein>
    <submittedName>
        <fullName evidence="2">Nuclear transport factor 2 family protein</fullName>
    </submittedName>
</protein>
<name>A0ABT7XYA1_9VIBR</name>
<dbReference type="RefSeq" id="WP_289960918.1">
    <property type="nucleotide sequence ID" value="NZ_JAUEOZ010000001.1"/>
</dbReference>
<dbReference type="Pfam" id="PF12680">
    <property type="entry name" value="SnoaL_2"/>
    <property type="match status" value="1"/>
</dbReference>
<evidence type="ECO:0000259" key="1">
    <source>
        <dbReference type="Pfam" id="PF12680"/>
    </source>
</evidence>
<gene>
    <name evidence="2" type="ORF">QWJ08_04995</name>
</gene>
<feature type="domain" description="SnoaL-like" evidence="1">
    <location>
        <begin position="6"/>
        <end position="109"/>
    </location>
</feature>
<evidence type="ECO:0000313" key="3">
    <source>
        <dbReference type="Proteomes" id="UP001169719"/>
    </source>
</evidence>
<evidence type="ECO:0000313" key="2">
    <source>
        <dbReference type="EMBL" id="MDN2480741.1"/>
    </source>
</evidence>
<comment type="caution">
    <text evidence="2">The sequence shown here is derived from an EMBL/GenBank/DDBJ whole genome shotgun (WGS) entry which is preliminary data.</text>
</comment>
<organism evidence="2 3">
    <name type="scientific">Vibrio agarivorans</name>
    <dbReference type="NCBI Taxonomy" id="153622"/>
    <lineage>
        <taxon>Bacteria</taxon>
        <taxon>Pseudomonadati</taxon>
        <taxon>Pseudomonadota</taxon>
        <taxon>Gammaproteobacteria</taxon>
        <taxon>Vibrionales</taxon>
        <taxon>Vibrionaceae</taxon>
        <taxon>Vibrio</taxon>
    </lineage>
</organism>
<dbReference type="SUPFAM" id="SSF54427">
    <property type="entry name" value="NTF2-like"/>
    <property type="match status" value="1"/>
</dbReference>
<dbReference type="InterPro" id="IPR037401">
    <property type="entry name" value="SnoaL-like"/>
</dbReference>
<sequence>MDVESVAEFYQQLGKNNLDTLGDIYHQDVVFEDPAHKMHGLTTLERYFVTMYSNVTDCRFQISSADQVEDRGYIRWLMFLTHPKLSSGKEIQVEGMTFVQFSEGKVIHHKDYFDLGAMLYERLPLLGRVITSIKRKLGQS</sequence>